<dbReference type="EMBL" id="LR899014">
    <property type="protein sequence ID" value="CAD7093000.1"/>
    <property type="molecule type" value="Genomic_DNA"/>
</dbReference>
<dbReference type="OrthoDB" id="8195871at2759"/>
<feature type="signal peptide" evidence="1">
    <location>
        <begin position="1"/>
        <end position="32"/>
    </location>
</feature>
<reference evidence="2 3" key="1">
    <citation type="submission" date="2020-11" db="EMBL/GenBank/DDBJ databases">
        <authorList>
            <person name="Wallbank WR R."/>
            <person name="Pardo Diaz C."/>
            <person name="Kozak K."/>
            <person name="Martin S."/>
            <person name="Jiggins C."/>
            <person name="Moest M."/>
            <person name="Warren A I."/>
            <person name="Generalovic N T."/>
            <person name="Byers J.R.P. K."/>
            <person name="Montejo-Kovacevich G."/>
            <person name="Yen C E."/>
        </authorList>
    </citation>
    <scope>NUCLEOTIDE SEQUENCE [LARGE SCALE GENOMIC DNA]</scope>
</reference>
<dbReference type="AlphaFoldDB" id="A0A7R8V6I6"/>
<accession>A0A7R8V6I6</accession>
<dbReference type="Proteomes" id="UP000594454">
    <property type="component" value="Chromosome 6"/>
</dbReference>
<evidence type="ECO:0000313" key="2">
    <source>
        <dbReference type="EMBL" id="CAD7093000.1"/>
    </source>
</evidence>
<sequence length="132" mass="15211">MKAKKSIMNFNLNLTLYFAVLLLLSAIFFTGADMSCDSCGRECARACGTKHFRTCCFNYLRKRSAPLEAEQNPNSIIQSPFDALTSFERKLESWIRDTRELEDTLRENIAQQRVNNLKKRRTASSDEFLELS</sequence>
<dbReference type="InParanoid" id="A0A7R8V6I6"/>
<organism evidence="2 3">
    <name type="scientific">Hermetia illucens</name>
    <name type="common">Black soldier fly</name>
    <dbReference type="NCBI Taxonomy" id="343691"/>
    <lineage>
        <taxon>Eukaryota</taxon>
        <taxon>Metazoa</taxon>
        <taxon>Ecdysozoa</taxon>
        <taxon>Arthropoda</taxon>
        <taxon>Hexapoda</taxon>
        <taxon>Insecta</taxon>
        <taxon>Pterygota</taxon>
        <taxon>Neoptera</taxon>
        <taxon>Endopterygota</taxon>
        <taxon>Diptera</taxon>
        <taxon>Brachycera</taxon>
        <taxon>Stratiomyomorpha</taxon>
        <taxon>Stratiomyidae</taxon>
        <taxon>Hermetiinae</taxon>
        <taxon>Hermetia</taxon>
    </lineage>
</organism>
<feature type="chain" id="PRO_5031220061" description="Trissin" evidence="1">
    <location>
        <begin position="33"/>
        <end position="132"/>
    </location>
</feature>
<proteinExistence type="predicted"/>
<name>A0A7R8V6I6_HERIL</name>
<gene>
    <name evidence="2" type="ORF">HERILL_LOCUS15316</name>
</gene>
<protein>
    <recommendedName>
        <fullName evidence="4">Trissin</fullName>
    </recommendedName>
</protein>
<keyword evidence="3" id="KW-1185">Reference proteome</keyword>
<evidence type="ECO:0000256" key="1">
    <source>
        <dbReference type="SAM" id="SignalP"/>
    </source>
</evidence>
<keyword evidence="1" id="KW-0732">Signal</keyword>
<evidence type="ECO:0000313" key="3">
    <source>
        <dbReference type="Proteomes" id="UP000594454"/>
    </source>
</evidence>
<evidence type="ECO:0008006" key="4">
    <source>
        <dbReference type="Google" id="ProtNLM"/>
    </source>
</evidence>